<dbReference type="RefSeq" id="WP_239989196.1">
    <property type="nucleotide sequence ID" value="NZ_CP022203.1"/>
</dbReference>
<name>A0A250K6A2_9BACT</name>
<dbReference type="EMBL" id="CP022203">
    <property type="protein sequence ID" value="ATB51161.1"/>
    <property type="molecule type" value="Genomic_DNA"/>
</dbReference>
<keyword evidence="3" id="KW-1185">Reference proteome</keyword>
<feature type="chain" id="PRO_5013349689" description="Lipoprotein" evidence="1">
    <location>
        <begin position="30"/>
        <end position="618"/>
    </location>
</feature>
<proteinExistence type="predicted"/>
<dbReference type="PROSITE" id="PS51257">
    <property type="entry name" value="PROKAR_LIPOPROTEIN"/>
    <property type="match status" value="1"/>
</dbReference>
<evidence type="ECO:0008006" key="4">
    <source>
        <dbReference type="Google" id="ProtNLM"/>
    </source>
</evidence>
<feature type="signal peptide" evidence="1">
    <location>
        <begin position="1"/>
        <end position="29"/>
    </location>
</feature>
<dbReference type="KEGG" id="mmas:MYMAC_006819"/>
<accession>A0A250K6A2</accession>
<reference evidence="2 3" key="1">
    <citation type="submission" date="2017-06" db="EMBL/GenBank/DDBJ databases">
        <title>Sequencing and comparative analysis of myxobacterial genomes.</title>
        <authorList>
            <person name="Rupp O."/>
            <person name="Goesmann A."/>
            <person name="Sogaard-Andersen L."/>
        </authorList>
    </citation>
    <scope>NUCLEOTIDE SEQUENCE [LARGE SCALE GENOMIC DNA]</scope>
    <source>
        <strain evidence="2 3">DSM 14697</strain>
    </source>
</reference>
<keyword evidence="1" id="KW-0732">Signal</keyword>
<evidence type="ECO:0000313" key="2">
    <source>
        <dbReference type="EMBL" id="ATB51161.1"/>
    </source>
</evidence>
<evidence type="ECO:0000313" key="3">
    <source>
        <dbReference type="Proteomes" id="UP000217343"/>
    </source>
</evidence>
<protein>
    <recommendedName>
        <fullName evidence="4">Lipoprotein</fullName>
    </recommendedName>
</protein>
<gene>
    <name evidence="2" type="ORF">MYMAC_006819</name>
</gene>
<organism evidence="2 3">
    <name type="scientific">Corallococcus macrosporus DSM 14697</name>
    <dbReference type="NCBI Taxonomy" id="1189310"/>
    <lineage>
        <taxon>Bacteria</taxon>
        <taxon>Pseudomonadati</taxon>
        <taxon>Myxococcota</taxon>
        <taxon>Myxococcia</taxon>
        <taxon>Myxococcales</taxon>
        <taxon>Cystobacterineae</taxon>
        <taxon>Myxococcaceae</taxon>
        <taxon>Corallococcus</taxon>
    </lineage>
</organism>
<dbReference type="AlphaFoldDB" id="A0A250K6A2"/>
<dbReference type="Proteomes" id="UP000217343">
    <property type="component" value="Chromosome"/>
</dbReference>
<sequence length="618" mass="65371">MGQARRSTRAARPLPLALFLFLGVSSCGTVEIPGDAVACAGLQCTAGTCFSNAGQPMCRCGPWERAADVACAVAAFKQPDDHGGSPDRATVLTLPMSPREGRIDEGQREDMRDTDLFAVAVETGGMYRFSCTRLTLVDCRVRLLDVGGAAHDMPGTVEGAAVSWFPTLSAGTWYFEVSSARSHGRYTYELVALGVDDHGATSEDATVLEAGASASFPVRLSSPFDADMFAFRSRVGHGYRFICEQTEPNPFLRLTLQSSTGQLMDESLGASGEPLTVSLRATSERDWLVTLAADYGDFPVDVACRFEDLGPDEHGDTLGTATPMTPGVPVAVTLQSREDVDVFAFTGAAGHVYAVRTEGAGRWSAQVVDANGENVARTDTDLLRARVEATGTYYLLLEGGVPWAHSFVLTLVDAGVDDHGDSPQTATLITPGTPVTGIFETPQDTDAVVFPAEARGIYLASYAPFADLSFNPRGAVGMLELGSGRHLFSAWNPAPVTMMFQPLNGADAFSLLLEQLAIDDFGDHSGTAVTLTLPASVSGVVQTAIDADVFTVALEAGRAYRLELETGALQVSLLAPGGALSHLRSGRFVADRSGVHVLTLAGASGLAQVPWRFTLQAE</sequence>
<dbReference type="Gene3D" id="2.60.120.380">
    <property type="match status" value="2"/>
</dbReference>
<evidence type="ECO:0000256" key="1">
    <source>
        <dbReference type="SAM" id="SignalP"/>
    </source>
</evidence>